<dbReference type="PANTHER" id="PTHR13847:SF287">
    <property type="entry name" value="FAD-DEPENDENT OXIDOREDUCTASE DOMAIN-CONTAINING PROTEIN 1"/>
    <property type="match status" value="1"/>
</dbReference>
<dbReference type="PANTHER" id="PTHR13847">
    <property type="entry name" value="SARCOSINE DEHYDROGENASE-RELATED"/>
    <property type="match status" value="1"/>
</dbReference>
<evidence type="ECO:0000259" key="2">
    <source>
        <dbReference type="Pfam" id="PF01266"/>
    </source>
</evidence>
<evidence type="ECO:0000313" key="3">
    <source>
        <dbReference type="EMBL" id="SDG01311.1"/>
    </source>
</evidence>
<protein>
    <submittedName>
        <fullName evidence="3">Glycine/D-amino acid oxidase</fullName>
    </submittedName>
</protein>
<dbReference type="SUPFAM" id="SSF51905">
    <property type="entry name" value="FAD/NAD(P)-binding domain"/>
    <property type="match status" value="1"/>
</dbReference>
<reference evidence="3 4" key="1">
    <citation type="submission" date="2016-10" db="EMBL/GenBank/DDBJ databases">
        <authorList>
            <person name="Varghese N."/>
            <person name="Submissions S."/>
        </authorList>
    </citation>
    <scope>NUCLEOTIDE SEQUENCE [LARGE SCALE GENOMIC DNA]</scope>
    <source>
        <strain evidence="3 4">DSM 18839</strain>
    </source>
</reference>
<feature type="domain" description="FAD dependent oxidoreductase" evidence="2">
    <location>
        <begin position="14"/>
        <end position="356"/>
    </location>
</feature>
<sequence length="387" mass="41112">MTTESHTAHPNTADILIVGGGMAGASAGYFMADDARVILLERESQPGYHTTGRSAALFFENYGNATIRKLNKATRPFLESPPDGFAEAPLMTPRGAVAVATEELLDTLAHELAQSPSMERVDGKTLFEVAPYLDPDRIVAGAYEAGAMDMDVHAILQGFLRGMRAKGGRVVTDAEVMGLTRTDGVWHVETRAGTFSAPIVVNAAGAWCDVVGEMAGAAPIGLIPKRRTAFTFDVTLRDGSTADPSRWAMTDLCDETWYVRPEGGRMMGSPADEIPSPPTDAQPEIEDVAMAIDKIQTDTLFVINRPHSTWAGLRSFVADKSPVVGFAPAAEGFLWVAGQGGYGIQTSAAMGRFSAALALGRGVPEDMVALGLTREELAPDRPGLNTA</sequence>
<gene>
    <name evidence="3" type="ORF">SAMN05660686_03031</name>
</gene>
<dbReference type="EMBL" id="FNBW01000009">
    <property type="protein sequence ID" value="SDG01311.1"/>
    <property type="molecule type" value="Genomic_DNA"/>
</dbReference>
<keyword evidence="4" id="KW-1185">Reference proteome</keyword>
<accession>A0A8G2BJ58</accession>
<dbReference type="Proteomes" id="UP000198615">
    <property type="component" value="Unassembled WGS sequence"/>
</dbReference>
<dbReference type="InterPro" id="IPR006076">
    <property type="entry name" value="FAD-dep_OxRdtase"/>
</dbReference>
<dbReference type="Gene3D" id="3.30.9.10">
    <property type="entry name" value="D-Amino Acid Oxidase, subunit A, domain 2"/>
    <property type="match status" value="1"/>
</dbReference>
<dbReference type="Pfam" id="PF01266">
    <property type="entry name" value="DAO"/>
    <property type="match status" value="1"/>
</dbReference>
<dbReference type="GO" id="GO:0005737">
    <property type="term" value="C:cytoplasm"/>
    <property type="evidence" value="ECO:0007669"/>
    <property type="project" value="TreeGrafter"/>
</dbReference>
<name>A0A8G2BJ58_9PROT</name>
<dbReference type="AlphaFoldDB" id="A0A8G2BJ58"/>
<evidence type="ECO:0000313" key="4">
    <source>
        <dbReference type="Proteomes" id="UP000198615"/>
    </source>
</evidence>
<dbReference type="OrthoDB" id="7421214at2"/>
<proteinExistence type="predicted"/>
<dbReference type="RefSeq" id="WP_093151492.1">
    <property type="nucleotide sequence ID" value="NZ_FNBW01000009.1"/>
</dbReference>
<dbReference type="GO" id="GO:0016491">
    <property type="term" value="F:oxidoreductase activity"/>
    <property type="evidence" value="ECO:0007669"/>
    <property type="project" value="UniProtKB-KW"/>
</dbReference>
<evidence type="ECO:0000256" key="1">
    <source>
        <dbReference type="ARBA" id="ARBA00023002"/>
    </source>
</evidence>
<keyword evidence="1" id="KW-0560">Oxidoreductase</keyword>
<comment type="caution">
    <text evidence="3">The sequence shown here is derived from an EMBL/GenBank/DDBJ whole genome shotgun (WGS) entry which is preliminary data.</text>
</comment>
<dbReference type="Gene3D" id="3.50.50.60">
    <property type="entry name" value="FAD/NAD(P)-binding domain"/>
    <property type="match status" value="1"/>
</dbReference>
<dbReference type="InterPro" id="IPR036188">
    <property type="entry name" value="FAD/NAD-bd_sf"/>
</dbReference>
<organism evidence="3 4">
    <name type="scientific">Thalassobaculum litoreum DSM 18839</name>
    <dbReference type="NCBI Taxonomy" id="1123362"/>
    <lineage>
        <taxon>Bacteria</taxon>
        <taxon>Pseudomonadati</taxon>
        <taxon>Pseudomonadota</taxon>
        <taxon>Alphaproteobacteria</taxon>
        <taxon>Rhodospirillales</taxon>
        <taxon>Thalassobaculaceae</taxon>
        <taxon>Thalassobaculum</taxon>
    </lineage>
</organism>